<proteinExistence type="predicted"/>
<sequence>MPFSNDISVLPTNNHAPAITAKSWREKLFDFYAWCKFISLSLNLMYMIRTFENIYDAGSNIATHQQMTENYNVPVQYGFQILIGCLMMFCLAVDLIVLTTSKLAIADWYWRPGVFFFTFTCGNEIISLIEALFNDDKFNEGCQQRLGSGFRSGSMVLVSEICTMQNHLNHILVLGTLIRDVLICVRKQ</sequence>
<protein>
    <submittedName>
        <fullName evidence="2">Uncharacterized protein</fullName>
    </submittedName>
</protein>
<keyword evidence="1" id="KW-1133">Transmembrane helix</keyword>
<dbReference type="VEuPathDB" id="FungiDB:MUCCIDRAFT_110055"/>
<comment type="caution">
    <text evidence="2">The sequence shown here is derived from an EMBL/GenBank/DDBJ whole genome shotgun (WGS) entry which is preliminary data.</text>
</comment>
<reference evidence="2 3" key="1">
    <citation type="submission" date="2015-06" db="EMBL/GenBank/DDBJ databases">
        <title>Expansion of signal transduction pathways in fungi by whole-genome duplication.</title>
        <authorList>
            <consortium name="DOE Joint Genome Institute"/>
            <person name="Corrochano L.M."/>
            <person name="Kuo A."/>
            <person name="Marcet-Houben M."/>
            <person name="Polaino S."/>
            <person name="Salamov A."/>
            <person name="Villalobos J.M."/>
            <person name="Alvarez M.I."/>
            <person name="Avalos J."/>
            <person name="Benito E.P."/>
            <person name="Benoit I."/>
            <person name="Burger G."/>
            <person name="Camino L.P."/>
            <person name="Canovas D."/>
            <person name="Cerda-Olmedo E."/>
            <person name="Cheng J.-F."/>
            <person name="Dominguez A."/>
            <person name="Elias M."/>
            <person name="Eslava A.P."/>
            <person name="Glaser F."/>
            <person name="Grimwood J."/>
            <person name="Gutierrez G."/>
            <person name="Heitman J."/>
            <person name="Henrissat B."/>
            <person name="Iturriaga E.A."/>
            <person name="Lang B.F."/>
            <person name="Lavin J.L."/>
            <person name="Lee S."/>
            <person name="Li W."/>
            <person name="Lindquist E."/>
            <person name="Lopez-Garcia S."/>
            <person name="Luque E.M."/>
            <person name="Marcos A.T."/>
            <person name="Martin J."/>
            <person name="Mccluskey K."/>
            <person name="Medina H.R."/>
            <person name="Miralles-Duran A."/>
            <person name="Miyazaki A."/>
            <person name="Munoz-Torres E."/>
            <person name="Oguiza J.A."/>
            <person name="Ohm R."/>
            <person name="Olmedo M."/>
            <person name="Orejas M."/>
            <person name="Ortiz-Castellanos L."/>
            <person name="Pisabarro A.G."/>
            <person name="Rodriguez-Romero J."/>
            <person name="Ruiz-Herrera J."/>
            <person name="Ruiz-Vazquez R."/>
            <person name="Sanz C."/>
            <person name="Schackwitz W."/>
            <person name="Schmutz J."/>
            <person name="Shahriari M."/>
            <person name="Shelest E."/>
            <person name="Silva-Franco F."/>
            <person name="Soanes D."/>
            <person name="Syed K."/>
            <person name="Tagua V.G."/>
            <person name="Talbot N.J."/>
            <person name="Thon M."/>
            <person name="De Vries R.P."/>
            <person name="Wiebenga A."/>
            <person name="Yadav J.S."/>
            <person name="Braun E.L."/>
            <person name="Baker S."/>
            <person name="Garre V."/>
            <person name="Horwitz B."/>
            <person name="Torres-Martinez S."/>
            <person name="Idnurm A."/>
            <person name="Herrera-Estrella A."/>
            <person name="Gabaldon T."/>
            <person name="Grigoriev I.V."/>
        </authorList>
    </citation>
    <scope>NUCLEOTIDE SEQUENCE [LARGE SCALE GENOMIC DNA]</scope>
    <source>
        <strain evidence="2 3">CBS 277.49</strain>
    </source>
</reference>
<feature type="transmembrane region" description="Helical" evidence="1">
    <location>
        <begin position="77"/>
        <end position="98"/>
    </location>
</feature>
<organism evidence="2 3">
    <name type="scientific">Mucor lusitanicus CBS 277.49</name>
    <dbReference type="NCBI Taxonomy" id="747725"/>
    <lineage>
        <taxon>Eukaryota</taxon>
        <taxon>Fungi</taxon>
        <taxon>Fungi incertae sedis</taxon>
        <taxon>Mucoromycota</taxon>
        <taxon>Mucoromycotina</taxon>
        <taxon>Mucoromycetes</taxon>
        <taxon>Mucorales</taxon>
        <taxon>Mucorineae</taxon>
        <taxon>Mucoraceae</taxon>
        <taxon>Mucor</taxon>
    </lineage>
</organism>
<keyword evidence="1" id="KW-0472">Membrane</keyword>
<dbReference type="AlphaFoldDB" id="A0A168L7L7"/>
<keyword evidence="3" id="KW-1185">Reference proteome</keyword>
<dbReference type="Proteomes" id="UP000077051">
    <property type="component" value="Unassembled WGS sequence"/>
</dbReference>
<evidence type="ECO:0000256" key="1">
    <source>
        <dbReference type="SAM" id="Phobius"/>
    </source>
</evidence>
<accession>A0A168L7L7</accession>
<evidence type="ECO:0000313" key="3">
    <source>
        <dbReference type="Proteomes" id="UP000077051"/>
    </source>
</evidence>
<dbReference type="OrthoDB" id="2282690at2759"/>
<name>A0A168L7L7_MUCCL</name>
<keyword evidence="1" id="KW-0812">Transmembrane</keyword>
<dbReference type="EMBL" id="AMYB01000004">
    <property type="protein sequence ID" value="OAD03200.1"/>
    <property type="molecule type" value="Genomic_DNA"/>
</dbReference>
<evidence type="ECO:0000313" key="2">
    <source>
        <dbReference type="EMBL" id="OAD03200.1"/>
    </source>
</evidence>
<gene>
    <name evidence="2" type="ORF">MUCCIDRAFT_110055</name>
</gene>